<keyword evidence="3" id="KW-1185">Reference proteome</keyword>
<dbReference type="Proteomes" id="UP000632138">
    <property type="component" value="Unassembled WGS sequence"/>
</dbReference>
<proteinExistence type="predicted"/>
<gene>
    <name evidence="2" type="ORF">JIG36_23100</name>
</gene>
<organism evidence="2 3">
    <name type="scientific">Paractinoplanes ovalisporus</name>
    <dbReference type="NCBI Taxonomy" id="2810368"/>
    <lineage>
        <taxon>Bacteria</taxon>
        <taxon>Bacillati</taxon>
        <taxon>Actinomycetota</taxon>
        <taxon>Actinomycetes</taxon>
        <taxon>Micromonosporales</taxon>
        <taxon>Micromonosporaceae</taxon>
        <taxon>Paractinoplanes</taxon>
    </lineage>
</organism>
<accession>A0ABS2AF39</accession>
<dbReference type="RefSeq" id="WP_203378455.1">
    <property type="nucleotide sequence ID" value="NZ_JAENHP010000007.1"/>
</dbReference>
<sequence length="235" mass="25938">MDRRAFLVAGGAAAVVGLTGVAARAAVRWPIFEWARPTGFFFPGELVQTPPPLAVYDDGTAYADATASFPLRARQAESLRAHTVAVLRNPRHTERDRSKPPGRDQPEDRLRVRDDDGTYLTAELDDWGDGDPAHAYPDALHELAAHVQELRRHVLRGGEPWRPNAVLLAAVRLDFAPDDAVPWPAGIPVPDRIERRVPGARAQAVRGNLRSELTAYRTSPGHYVAAAWRHLLPHE</sequence>
<protein>
    <submittedName>
        <fullName evidence="2">Uncharacterized protein</fullName>
    </submittedName>
</protein>
<evidence type="ECO:0000313" key="2">
    <source>
        <dbReference type="EMBL" id="MBM2618450.1"/>
    </source>
</evidence>
<comment type="caution">
    <text evidence="2">The sequence shown here is derived from an EMBL/GenBank/DDBJ whole genome shotgun (WGS) entry which is preliminary data.</text>
</comment>
<evidence type="ECO:0000313" key="3">
    <source>
        <dbReference type="Proteomes" id="UP000632138"/>
    </source>
</evidence>
<feature type="compositionally biased region" description="Basic and acidic residues" evidence="1">
    <location>
        <begin position="91"/>
        <end position="113"/>
    </location>
</feature>
<name>A0ABS2AF39_9ACTN</name>
<feature type="region of interest" description="Disordered" evidence="1">
    <location>
        <begin position="87"/>
        <end position="113"/>
    </location>
</feature>
<reference evidence="2 3" key="1">
    <citation type="submission" date="2021-01" db="EMBL/GenBank/DDBJ databases">
        <title>Actinoplanes sp. nov. LDG1-06 isolated from lichen.</title>
        <authorList>
            <person name="Saeng-In P."/>
            <person name="Phongsopitanun W."/>
            <person name="Kanchanasin P."/>
            <person name="Yuki M."/>
            <person name="Kudo T."/>
            <person name="Ohkuma M."/>
            <person name="Tanasupawat S."/>
        </authorList>
    </citation>
    <scope>NUCLEOTIDE SEQUENCE [LARGE SCALE GENOMIC DNA]</scope>
    <source>
        <strain evidence="2 3">LDG1-06</strain>
    </source>
</reference>
<evidence type="ECO:0000256" key="1">
    <source>
        <dbReference type="SAM" id="MobiDB-lite"/>
    </source>
</evidence>
<dbReference type="EMBL" id="JAENHP010000007">
    <property type="protein sequence ID" value="MBM2618450.1"/>
    <property type="molecule type" value="Genomic_DNA"/>
</dbReference>